<sequence>MGNPAEDAERDVLQPVCDLASAPQSTLYSLLGRLRAALTGPSDTKAIDQLQRQVEHQAALLRRAEAALAGVDIFERASAAARMGMWQCELPGERLTWSGGTYDIFGVRHSHGLVRSDILKSYSEESLARLQKVRGGAIAAGAGFRLDAEIHSAEFGTRWIRISATVERRNGEPVRLFGVKQDITEERTVFEHMRQLAEHDVMTGLANRTQFQVRLADLCETGGALMLIDLDGFKEINDTLGHAFGDECLIEFTRRLSATCASADLIARIGGDEFAVLFGPSADLRTVERSAQRVVEAARAPMTCSGRVFTISASLGIAFAGEETPDALFMRADLALYAAKAAGGDTFQRSA</sequence>
<dbReference type="Gene3D" id="3.30.70.270">
    <property type="match status" value="1"/>
</dbReference>
<protein>
    <submittedName>
        <fullName evidence="2">Diguanylate cyclase (GGDEF)-like protein</fullName>
    </submittedName>
</protein>
<dbReference type="SMART" id="SM00267">
    <property type="entry name" value="GGDEF"/>
    <property type="match status" value="1"/>
</dbReference>
<feature type="domain" description="GGDEF" evidence="1">
    <location>
        <begin position="221"/>
        <end position="351"/>
    </location>
</feature>
<gene>
    <name evidence="2" type="ORF">HNQ66_003086</name>
</gene>
<dbReference type="InterPro" id="IPR035965">
    <property type="entry name" value="PAS-like_dom_sf"/>
</dbReference>
<dbReference type="InterPro" id="IPR043128">
    <property type="entry name" value="Rev_trsase/Diguanyl_cyclase"/>
</dbReference>
<evidence type="ECO:0000259" key="1">
    <source>
        <dbReference type="PROSITE" id="PS50887"/>
    </source>
</evidence>
<dbReference type="InterPro" id="IPR052155">
    <property type="entry name" value="Biofilm_reg_signaling"/>
</dbReference>
<dbReference type="PANTHER" id="PTHR44757">
    <property type="entry name" value="DIGUANYLATE CYCLASE DGCP"/>
    <property type="match status" value="1"/>
</dbReference>
<dbReference type="PANTHER" id="PTHR44757:SF2">
    <property type="entry name" value="BIOFILM ARCHITECTURE MAINTENANCE PROTEIN MBAA"/>
    <property type="match status" value="1"/>
</dbReference>
<keyword evidence="3" id="KW-1185">Reference proteome</keyword>
<dbReference type="Pfam" id="PF00990">
    <property type="entry name" value="GGDEF"/>
    <property type="match status" value="1"/>
</dbReference>
<dbReference type="AlphaFoldDB" id="A0A7W7YWI1"/>
<dbReference type="SUPFAM" id="SSF55073">
    <property type="entry name" value="Nucleotide cyclase"/>
    <property type="match status" value="1"/>
</dbReference>
<dbReference type="NCBIfam" id="TIGR00254">
    <property type="entry name" value="GGDEF"/>
    <property type="match status" value="1"/>
</dbReference>
<dbReference type="CDD" id="cd01949">
    <property type="entry name" value="GGDEF"/>
    <property type="match status" value="1"/>
</dbReference>
<comment type="caution">
    <text evidence="2">The sequence shown here is derived from an EMBL/GenBank/DDBJ whole genome shotgun (WGS) entry which is preliminary data.</text>
</comment>
<dbReference type="InterPro" id="IPR029787">
    <property type="entry name" value="Nucleotide_cyclase"/>
</dbReference>
<name>A0A7W7YWI1_9HYPH</name>
<reference evidence="2 3" key="1">
    <citation type="submission" date="2020-08" db="EMBL/GenBank/DDBJ databases">
        <title>Genomic Encyclopedia of Type Strains, Phase IV (KMG-IV): sequencing the most valuable type-strain genomes for metagenomic binning, comparative biology and taxonomic classification.</title>
        <authorList>
            <person name="Goeker M."/>
        </authorList>
    </citation>
    <scope>NUCLEOTIDE SEQUENCE [LARGE SCALE GENOMIC DNA]</scope>
    <source>
        <strain evidence="2 3">DSM 21319</strain>
    </source>
</reference>
<dbReference type="Proteomes" id="UP000535406">
    <property type="component" value="Unassembled WGS sequence"/>
</dbReference>
<dbReference type="RefSeq" id="WP_184145039.1">
    <property type="nucleotide sequence ID" value="NZ_JACHIK010000010.1"/>
</dbReference>
<proteinExistence type="predicted"/>
<organism evidence="2 3">
    <name type="scientific">Shinella fusca</name>
    <dbReference type="NCBI Taxonomy" id="544480"/>
    <lineage>
        <taxon>Bacteria</taxon>
        <taxon>Pseudomonadati</taxon>
        <taxon>Pseudomonadota</taxon>
        <taxon>Alphaproteobacteria</taxon>
        <taxon>Hyphomicrobiales</taxon>
        <taxon>Rhizobiaceae</taxon>
        <taxon>Shinella</taxon>
    </lineage>
</organism>
<evidence type="ECO:0000313" key="3">
    <source>
        <dbReference type="Proteomes" id="UP000535406"/>
    </source>
</evidence>
<dbReference type="EMBL" id="JACHIK010000010">
    <property type="protein sequence ID" value="MBB5043676.1"/>
    <property type="molecule type" value="Genomic_DNA"/>
</dbReference>
<dbReference type="PROSITE" id="PS50887">
    <property type="entry name" value="GGDEF"/>
    <property type="match status" value="1"/>
</dbReference>
<accession>A0A7W7YWI1</accession>
<evidence type="ECO:0000313" key="2">
    <source>
        <dbReference type="EMBL" id="MBB5043676.1"/>
    </source>
</evidence>
<dbReference type="SUPFAM" id="SSF55785">
    <property type="entry name" value="PYP-like sensor domain (PAS domain)"/>
    <property type="match status" value="1"/>
</dbReference>
<dbReference type="InterPro" id="IPR000160">
    <property type="entry name" value="GGDEF_dom"/>
</dbReference>
<dbReference type="Gene3D" id="3.30.450.20">
    <property type="entry name" value="PAS domain"/>
    <property type="match status" value="1"/>
</dbReference>